<name>A0A917FIR8_9GAMM</name>
<keyword evidence="3" id="KW-1185">Reference proteome</keyword>
<sequence>MALVCNMLINNVIFNYYFLDSVLIDACFEEGALKKTRNTFGAISERVRNEFGIKVEETFKLINKHPEYSAEKMAEKLGVTSRTVENHQAKLKKAGYIERKGDNLGGHWIIVNK</sequence>
<gene>
    <name evidence="2" type="ORF">GCM10011365_01940</name>
</gene>
<protein>
    <recommendedName>
        <fullName evidence="1">Helix-turn-helix type 11 domain-containing protein</fullName>
    </recommendedName>
</protein>
<accession>A0A917FIR8</accession>
<dbReference type="AlphaFoldDB" id="A0A917FIR8"/>
<dbReference type="InterPro" id="IPR036390">
    <property type="entry name" value="WH_DNA-bd_sf"/>
</dbReference>
<dbReference type="Gene3D" id="1.10.10.10">
    <property type="entry name" value="Winged helix-like DNA-binding domain superfamily/Winged helix DNA-binding domain"/>
    <property type="match status" value="1"/>
</dbReference>
<feature type="domain" description="Helix-turn-helix type 11" evidence="1">
    <location>
        <begin position="61"/>
        <end position="96"/>
    </location>
</feature>
<comment type="caution">
    <text evidence="2">The sequence shown here is derived from an EMBL/GenBank/DDBJ whole genome shotgun (WGS) entry which is preliminary data.</text>
</comment>
<organism evidence="2 3">
    <name type="scientific">Marinicella pacifica</name>
    <dbReference type="NCBI Taxonomy" id="1171543"/>
    <lineage>
        <taxon>Bacteria</taxon>
        <taxon>Pseudomonadati</taxon>
        <taxon>Pseudomonadota</taxon>
        <taxon>Gammaproteobacteria</taxon>
        <taxon>Lysobacterales</taxon>
        <taxon>Marinicellaceae</taxon>
        <taxon>Marinicella</taxon>
    </lineage>
</organism>
<evidence type="ECO:0000313" key="3">
    <source>
        <dbReference type="Proteomes" id="UP000605253"/>
    </source>
</evidence>
<proteinExistence type="predicted"/>
<dbReference type="SUPFAM" id="SSF46785">
    <property type="entry name" value="Winged helix' DNA-binding domain"/>
    <property type="match status" value="1"/>
</dbReference>
<dbReference type="InterPro" id="IPR036388">
    <property type="entry name" value="WH-like_DNA-bd_sf"/>
</dbReference>
<dbReference type="Pfam" id="PF08279">
    <property type="entry name" value="HTH_11"/>
    <property type="match status" value="1"/>
</dbReference>
<evidence type="ECO:0000259" key="1">
    <source>
        <dbReference type="Pfam" id="PF08279"/>
    </source>
</evidence>
<dbReference type="Proteomes" id="UP000605253">
    <property type="component" value="Unassembled WGS sequence"/>
</dbReference>
<evidence type="ECO:0000313" key="2">
    <source>
        <dbReference type="EMBL" id="GGF84590.1"/>
    </source>
</evidence>
<reference evidence="2" key="2">
    <citation type="submission" date="2020-09" db="EMBL/GenBank/DDBJ databases">
        <authorList>
            <person name="Sun Q."/>
            <person name="Zhou Y."/>
        </authorList>
    </citation>
    <scope>NUCLEOTIDE SEQUENCE</scope>
    <source>
        <strain evidence="2">CGMCC 1.12181</strain>
    </source>
</reference>
<dbReference type="InterPro" id="IPR013196">
    <property type="entry name" value="HTH_11"/>
</dbReference>
<dbReference type="EMBL" id="BMEO01000001">
    <property type="protein sequence ID" value="GGF84590.1"/>
    <property type="molecule type" value="Genomic_DNA"/>
</dbReference>
<dbReference type="RefSeq" id="WP_229728202.1">
    <property type="nucleotide sequence ID" value="NZ_BMEO01000001.1"/>
</dbReference>
<reference evidence="2" key="1">
    <citation type="journal article" date="2014" name="Int. J. Syst. Evol. Microbiol.">
        <title>Complete genome sequence of Corynebacterium casei LMG S-19264T (=DSM 44701T), isolated from a smear-ripened cheese.</title>
        <authorList>
            <consortium name="US DOE Joint Genome Institute (JGI-PGF)"/>
            <person name="Walter F."/>
            <person name="Albersmeier A."/>
            <person name="Kalinowski J."/>
            <person name="Ruckert C."/>
        </authorList>
    </citation>
    <scope>NUCLEOTIDE SEQUENCE</scope>
    <source>
        <strain evidence="2">CGMCC 1.12181</strain>
    </source>
</reference>